<proteinExistence type="predicted"/>
<reference evidence="2" key="1">
    <citation type="journal article" date="2019" name="bioRxiv">
        <title>The Genome of the Zebra Mussel, Dreissena polymorpha: A Resource for Invasive Species Research.</title>
        <authorList>
            <person name="McCartney M.A."/>
            <person name="Auch B."/>
            <person name="Kono T."/>
            <person name="Mallez S."/>
            <person name="Zhang Y."/>
            <person name="Obille A."/>
            <person name="Becker A."/>
            <person name="Abrahante J.E."/>
            <person name="Garbe J."/>
            <person name="Badalamenti J.P."/>
            <person name="Herman A."/>
            <person name="Mangelson H."/>
            <person name="Liachko I."/>
            <person name="Sullivan S."/>
            <person name="Sone E.D."/>
            <person name="Koren S."/>
            <person name="Silverstein K.A.T."/>
            <person name="Beckman K.B."/>
            <person name="Gohl D.M."/>
        </authorList>
    </citation>
    <scope>NUCLEOTIDE SEQUENCE</scope>
    <source>
        <strain evidence="2">Duluth1</strain>
        <tissue evidence="2">Whole animal</tissue>
    </source>
</reference>
<gene>
    <name evidence="2" type="ORF">DPMN_076627</name>
</gene>
<comment type="caution">
    <text evidence="2">The sequence shown here is derived from an EMBL/GenBank/DDBJ whole genome shotgun (WGS) entry which is preliminary data.</text>
</comment>
<evidence type="ECO:0000313" key="3">
    <source>
        <dbReference type="Proteomes" id="UP000828390"/>
    </source>
</evidence>
<reference evidence="2" key="2">
    <citation type="submission" date="2020-11" db="EMBL/GenBank/DDBJ databases">
        <authorList>
            <person name="McCartney M.A."/>
            <person name="Auch B."/>
            <person name="Kono T."/>
            <person name="Mallez S."/>
            <person name="Becker A."/>
            <person name="Gohl D.M."/>
            <person name="Silverstein K.A.T."/>
            <person name="Koren S."/>
            <person name="Bechman K.B."/>
            <person name="Herman A."/>
            <person name="Abrahante J.E."/>
            <person name="Garbe J."/>
        </authorList>
    </citation>
    <scope>NUCLEOTIDE SEQUENCE</scope>
    <source>
        <strain evidence="2">Duluth1</strain>
        <tissue evidence="2">Whole animal</tissue>
    </source>
</reference>
<evidence type="ECO:0000256" key="1">
    <source>
        <dbReference type="SAM" id="MobiDB-lite"/>
    </source>
</evidence>
<accession>A0A9D3YJD6</accession>
<feature type="compositionally biased region" description="Basic and acidic residues" evidence="1">
    <location>
        <begin position="10"/>
        <end position="38"/>
    </location>
</feature>
<evidence type="ECO:0000313" key="2">
    <source>
        <dbReference type="EMBL" id="KAH3701637.1"/>
    </source>
</evidence>
<protein>
    <submittedName>
        <fullName evidence="2">Uncharacterized protein</fullName>
    </submittedName>
</protein>
<sequence>MPMHQDGTGDEERCSFVHRYDSERRDRDEDMLNYDRRQAGQPRDSSRYGPEVRYLNDIEPHGVRSVTHLSLNRFR</sequence>
<dbReference type="Proteomes" id="UP000828390">
    <property type="component" value="Unassembled WGS sequence"/>
</dbReference>
<name>A0A9D3YJD6_DREPO</name>
<organism evidence="2 3">
    <name type="scientific">Dreissena polymorpha</name>
    <name type="common">Zebra mussel</name>
    <name type="synonym">Mytilus polymorpha</name>
    <dbReference type="NCBI Taxonomy" id="45954"/>
    <lineage>
        <taxon>Eukaryota</taxon>
        <taxon>Metazoa</taxon>
        <taxon>Spiralia</taxon>
        <taxon>Lophotrochozoa</taxon>
        <taxon>Mollusca</taxon>
        <taxon>Bivalvia</taxon>
        <taxon>Autobranchia</taxon>
        <taxon>Heteroconchia</taxon>
        <taxon>Euheterodonta</taxon>
        <taxon>Imparidentia</taxon>
        <taxon>Neoheterodontei</taxon>
        <taxon>Myida</taxon>
        <taxon>Dreissenoidea</taxon>
        <taxon>Dreissenidae</taxon>
        <taxon>Dreissena</taxon>
    </lineage>
</organism>
<feature type="region of interest" description="Disordered" evidence="1">
    <location>
        <begin position="1"/>
        <end position="49"/>
    </location>
</feature>
<dbReference type="EMBL" id="JAIWYP010000015">
    <property type="protein sequence ID" value="KAH3701637.1"/>
    <property type="molecule type" value="Genomic_DNA"/>
</dbReference>
<dbReference type="AlphaFoldDB" id="A0A9D3YJD6"/>
<keyword evidence="3" id="KW-1185">Reference proteome</keyword>